<sequence length="147" mass="16091">MKSLFKPLLGGLLLSATICTPVLAHEFGFAGILEKTNKEELPELTLSSGKPVAEGPWTLKSGKMYEVEIVSDGTAELGLEGSGFFRAIWINEVVVNGLEIRPYGIESVEFDEAGTMEIEFLAIKPGRYFLRQPGTDGESQRVEIVIE</sequence>
<feature type="chain" id="PRO_5012138941" description="Copper-binding protein" evidence="1">
    <location>
        <begin position="25"/>
        <end position="147"/>
    </location>
</feature>
<organism evidence="2 3">
    <name type="scientific">Roseibium suaedae</name>
    <dbReference type="NCBI Taxonomy" id="735517"/>
    <lineage>
        <taxon>Bacteria</taxon>
        <taxon>Pseudomonadati</taxon>
        <taxon>Pseudomonadota</taxon>
        <taxon>Alphaproteobacteria</taxon>
        <taxon>Hyphomicrobiales</taxon>
        <taxon>Stappiaceae</taxon>
        <taxon>Roseibium</taxon>
    </lineage>
</organism>
<feature type="signal peptide" evidence="1">
    <location>
        <begin position="1"/>
        <end position="24"/>
    </location>
</feature>
<reference evidence="2 3" key="1">
    <citation type="submission" date="2016-11" db="EMBL/GenBank/DDBJ databases">
        <authorList>
            <person name="Jaros S."/>
            <person name="Januszkiewicz K."/>
            <person name="Wedrychowicz H."/>
        </authorList>
    </citation>
    <scope>NUCLEOTIDE SEQUENCE [LARGE SCALE GENOMIC DNA]</scope>
    <source>
        <strain evidence="2 3">DSM 22153</strain>
    </source>
</reference>
<evidence type="ECO:0000313" key="2">
    <source>
        <dbReference type="EMBL" id="SHN19141.1"/>
    </source>
</evidence>
<dbReference type="AlphaFoldDB" id="A0A1M7PP94"/>
<dbReference type="STRING" id="735517.SAMN05444272_4563"/>
<dbReference type="OrthoDB" id="5343781at2"/>
<keyword evidence="1" id="KW-0732">Signal</keyword>
<protein>
    <recommendedName>
        <fullName evidence="4">Copper-binding protein</fullName>
    </recommendedName>
</protein>
<evidence type="ECO:0000313" key="3">
    <source>
        <dbReference type="Proteomes" id="UP000186002"/>
    </source>
</evidence>
<accession>A0A1M7PP94</accession>
<evidence type="ECO:0008006" key="4">
    <source>
        <dbReference type="Google" id="ProtNLM"/>
    </source>
</evidence>
<gene>
    <name evidence="2" type="ORF">SAMN05444272_4563</name>
</gene>
<dbReference type="EMBL" id="FRBW01000009">
    <property type="protein sequence ID" value="SHN19141.1"/>
    <property type="molecule type" value="Genomic_DNA"/>
</dbReference>
<dbReference type="Proteomes" id="UP000186002">
    <property type="component" value="Unassembled WGS sequence"/>
</dbReference>
<evidence type="ECO:0000256" key="1">
    <source>
        <dbReference type="SAM" id="SignalP"/>
    </source>
</evidence>
<name>A0A1M7PP94_9HYPH</name>
<keyword evidence="3" id="KW-1185">Reference proteome</keyword>
<proteinExistence type="predicted"/>
<dbReference type="RefSeq" id="WP_073015700.1">
    <property type="nucleotide sequence ID" value="NZ_FRBW01000009.1"/>
</dbReference>